<sequence length="200" mass="22153">MTKVTSFSSSLLNPNTSSRFSTPSDARPSLVHFGDNDCLYEQKNVKFEGTIYHGLTRLTVSLLMASRASSVLSMATAPSAFPPSSSPASRSSLIGVIFSRGTANITMHKEASVTLKSTAPCTRNRTQRLVTFRKRSWTQTRALQNKASLSFFYTRTDSSKHLSTMRSVCQTKWHGGDRGSDKGESRKQGQAEKRHRNRVV</sequence>
<name>A0ACB9R0Q0_9MYRT</name>
<accession>A0ACB9R0Q0</accession>
<gene>
    <name evidence="1" type="ORF">MLD38_010666</name>
</gene>
<keyword evidence="2" id="KW-1185">Reference proteome</keyword>
<reference evidence="2" key="1">
    <citation type="journal article" date="2023" name="Front. Plant Sci.">
        <title>Chromosomal-level genome assembly of Melastoma candidum provides insights into trichome evolution.</title>
        <authorList>
            <person name="Zhong Y."/>
            <person name="Wu W."/>
            <person name="Sun C."/>
            <person name="Zou P."/>
            <person name="Liu Y."/>
            <person name="Dai S."/>
            <person name="Zhou R."/>
        </authorList>
    </citation>
    <scope>NUCLEOTIDE SEQUENCE [LARGE SCALE GENOMIC DNA]</scope>
</reference>
<organism evidence="1 2">
    <name type="scientific">Melastoma candidum</name>
    <dbReference type="NCBI Taxonomy" id="119954"/>
    <lineage>
        <taxon>Eukaryota</taxon>
        <taxon>Viridiplantae</taxon>
        <taxon>Streptophyta</taxon>
        <taxon>Embryophyta</taxon>
        <taxon>Tracheophyta</taxon>
        <taxon>Spermatophyta</taxon>
        <taxon>Magnoliopsida</taxon>
        <taxon>eudicotyledons</taxon>
        <taxon>Gunneridae</taxon>
        <taxon>Pentapetalae</taxon>
        <taxon>rosids</taxon>
        <taxon>malvids</taxon>
        <taxon>Myrtales</taxon>
        <taxon>Melastomataceae</taxon>
        <taxon>Melastomatoideae</taxon>
        <taxon>Melastomateae</taxon>
        <taxon>Melastoma</taxon>
    </lineage>
</organism>
<dbReference type="EMBL" id="CM042883">
    <property type="protein sequence ID" value="KAI4372434.1"/>
    <property type="molecule type" value="Genomic_DNA"/>
</dbReference>
<protein>
    <submittedName>
        <fullName evidence="1">Uncharacterized protein</fullName>
    </submittedName>
</protein>
<proteinExistence type="predicted"/>
<dbReference type="Proteomes" id="UP001057402">
    <property type="component" value="Chromosome 4"/>
</dbReference>
<evidence type="ECO:0000313" key="2">
    <source>
        <dbReference type="Proteomes" id="UP001057402"/>
    </source>
</evidence>
<evidence type="ECO:0000313" key="1">
    <source>
        <dbReference type="EMBL" id="KAI4372434.1"/>
    </source>
</evidence>
<comment type="caution">
    <text evidence="1">The sequence shown here is derived from an EMBL/GenBank/DDBJ whole genome shotgun (WGS) entry which is preliminary data.</text>
</comment>